<evidence type="ECO:0000313" key="2">
    <source>
        <dbReference type="EMBL" id="JAE05596.1"/>
    </source>
</evidence>
<evidence type="ECO:0000256" key="1">
    <source>
        <dbReference type="SAM" id="MobiDB-lite"/>
    </source>
</evidence>
<feature type="compositionally biased region" description="Basic residues" evidence="1">
    <location>
        <begin position="14"/>
        <end position="35"/>
    </location>
</feature>
<organism evidence="2">
    <name type="scientific">Arundo donax</name>
    <name type="common">Giant reed</name>
    <name type="synonym">Donax arundinaceus</name>
    <dbReference type="NCBI Taxonomy" id="35708"/>
    <lineage>
        <taxon>Eukaryota</taxon>
        <taxon>Viridiplantae</taxon>
        <taxon>Streptophyta</taxon>
        <taxon>Embryophyta</taxon>
        <taxon>Tracheophyta</taxon>
        <taxon>Spermatophyta</taxon>
        <taxon>Magnoliopsida</taxon>
        <taxon>Liliopsida</taxon>
        <taxon>Poales</taxon>
        <taxon>Poaceae</taxon>
        <taxon>PACMAD clade</taxon>
        <taxon>Arundinoideae</taxon>
        <taxon>Arundineae</taxon>
        <taxon>Arundo</taxon>
    </lineage>
</organism>
<accession>A0A0A9F671</accession>
<dbReference type="EMBL" id="GBRH01192300">
    <property type="protein sequence ID" value="JAE05596.1"/>
    <property type="molecule type" value="Transcribed_RNA"/>
</dbReference>
<dbReference type="AlphaFoldDB" id="A0A0A9F671"/>
<sequence>MQQRGWLANVPHSHGPKKLRVRSGKQKPTTQHKRWKTDQPTNSTCSKLNLAPYCNHQLPSGCGSKMNHKGACGGVDGDVTAGTWCSAHGGWW</sequence>
<feature type="region of interest" description="Disordered" evidence="1">
    <location>
        <begin position="1"/>
        <end position="42"/>
    </location>
</feature>
<name>A0A0A9F671_ARUDO</name>
<reference evidence="2" key="2">
    <citation type="journal article" date="2015" name="Data Brief">
        <title>Shoot transcriptome of the giant reed, Arundo donax.</title>
        <authorList>
            <person name="Barrero R.A."/>
            <person name="Guerrero F.D."/>
            <person name="Moolhuijzen P."/>
            <person name="Goolsby J.A."/>
            <person name="Tidwell J."/>
            <person name="Bellgard S.E."/>
            <person name="Bellgard M.I."/>
        </authorList>
    </citation>
    <scope>NUCLEOTIDE SEQUENCE</scope>
    <source>
        <tissue evidence="2">Shoot tissue taken approximately 20 cm above the soil surface</tissue>
    </source>
</reference>
<proteinExistence type="predicted"/>
<reference evidence="2" key="1">
    <citation type="submission" date="2014-09" db="EMBL/GenBank/DDBJ databases">
        <authorList>
            <person name="Magalhaes I.L.F."/>
            <person name="Oliveira U."/>
            <person name="Santos F.R."/>
            <person name="Vidigal T.H.D.A."/>
            <person name="Brescovit A.D."/>
            <person name="Santos A.J."/>
        </authorList>
    </citation>
    <scope>NUCLEOTIDE SEQUENCE</scope>
    <source>
        <tissue evidence="2">Shoot tissue taken approximately 20 cm above the soil surface</tissue>
    </source>
</reference>
<protein>
    <submittedName>
        <fullName evidence="2">Uncharacterized protein</fullName>
    </submittedName>
</protein>